<accession>A0A0N5A8W1</accession>
<evidence type="ECO:0000313" key="1">
    <source>
        <dbReference type="Proteomes" id="UP000046393"/>
    </source>
</evidence>
<evidence type="ECO:0000313" key="2">
    <source>
        <dbReference type="WBParaSite" id="SMUV_0000052301-mRNA-1"/>
    </source>
</evidence>
<protein>
    <submittedName>
        <fullName evidence="2">RRM domain-containing protein</fullName>
    </submittedName>
</protein>
<dbReference type="InterPro" id="IPR035979">
    <property type="entry name" value="RBD_domain_sf"/>
</dbReference>
<sequence>MVIFQILPSHKSCVYGWMKQLPYEIGRIRQGISVENALTMFDGLNLQEVIRMSGVENVENLILVDNEWALSTVKVVGYPNNYNQYQLAAIFYNFHIVHIHFEGDSAVVSFINKFHAAQAVMTFDGFKLDSNHVLSVTPLSDIVKEQVNLV</sequence>
<dbReference type="WBParaSite" id="SMUV_0000052301-mRNA-1">
    <property type="protein sequence ID" value="SMUV_0000052301-mRNA-1"/>
    <property type="gene ID" value="SMUV_0000052301"/>
</dbReference>
<name>A0A0N5A8W1_9BILA</name>
<proteinExistence type="predicted"/>
<keyword evidence="1" id="KW-1185">Reference proteome</keyword>
<reference evidence="2" key="1">
    <citation type="submission" date="2017-02" db="UniProtKB">
        <authorList>
            <consortium name="WormBaseParasite"/>
        </authorList>
    </citation>
    <scope>IDENTIFICATION</scope>
</reference>
<organism evidence="1 2">
    <name type="scientific">Syphacia muris</name>
    <dbReference type="NCBI Taxonomy" id="451379"/>
    <lineage>
        <taxon>Eukaryota</taxon>
        <taxon>Metazoa</taxon>
        <taxon>Ecdysozoa</taxon>
        <taxon>Nematoda</taxon>
        <taxon>Chromadorea</taxon>
        <taxon>Rhabditida</taxon>
        <taxon>Spirurina</taxon>
        <taxon>Oxyuridomorpha</taxon>
        <taxon>Oxyuroidea</taxon>
        <taxon>Oxyuridae</taxon>
        <taxon>Syphacia</taxon>
    </lineage>
</organism>
<dbReference type="GO" id="GO:0003676">
    <property type="term" value="F:nucleic acid binding"/>
    <property type="evidence" value="ECO:0007669"/>
    <property type="project" value="InterPro"/>
</dbReference>
<dbReference type="SUPFAM" id="SSF54928">
    <property type="entry name" value="RNA-binding domain, RBD"/>
    <property type="match status" value="1"/>
</dbReference>
<dbReference type="Proteomes" id="UP000046393">
    <property type="component" value="Unplaced"/>
</dbReference>
<dbReference type="STRING" id="451379.A0A0N5A8W1"/>
<dbReference type="AlphaFoldDB" id="A0A0N5A8W1"/>